<gene>
    <name evidence="2" type="ORF">A2W32_03865</name>
</gene>
<reference evidence="2 3" key="1">
    <citation type="journal article" date="2016" name="Nat. Commun.">
        <title>Thousands of microbial genomes shed light on interconnected biogeochemical processes in an aquifer system.</title>
        <authorList>
            <person name="Anantharaman K."/>
            <person name="Brown C.T."/>
            <person name="Hug L.A."/>
            <person name="Sharon I."/>
            <person name="Castelle C.J."/>
            <person name="Probst A.J."/>
            <person name="Thomas B.C."/>
            <person name="Singh A."/>
            <person name="Wilkins M.J."/>
            <person name="Karaoz U."/>
            <person name="Brodie E.L."/>
            <person name="Williams K.H."/>
            <person name="Hubbard S.S."/>
            <person name="Banfield J.F."/>
        </authorList>
    </citation>
    <scope>NUCLEOTIDE SEQUENCE [LARGE SCALE GENOMIC DNA]</scope>
</reference>
<dbReference type="SUPFAM" id="SSF53474">
    <property type="entry name" value="alpha/beta-Hydrolases"/>
    <property type="match status" value="1"/>
</dbReference>
<dbReference type="AlphaFoldDB" id="A0A1F4V4U2"/>
<dbReference type="Gene3D" id="3.40.50.1820">
    <property type="entry name" value="alpha/beta hydrolase"/>
    <property type="match status" value="1"/>
</dbReference>
<protein>
    <submittedName>
        <fullName evidence="2">Uncharacterized protein</fullName>
    </submittedName>
</protein>
<dbReference type="Proteomes" id="UP000177371">
    <property type="component" value="Unassembled WGS sequence"/>
</dbReference>
<feature type="region of interest" description="Disordered" evidence="1">
    <location>
        <begin position="1"/>
        <end position="34"/>
    </location>
</feature>
<dbReference type="STRING" id="1802610.A2W32_03865"/>
<organism evidence="2 3">
    <name type="scientific">candidate division WWE3 bacterium RBG_16_37_10</name>
    <dbReference type="NCBI Taxonomy" id="1802610"/>
    <lineage>
        <taxon>Bacteria</taxon>
        <taxon>Katanobacteria</taxon>
    </lineage>
</organism>
<dbReference type="InterPro" id="IPR029058">
    <property type="entry name" value="AB_hydrolase_fold"/>
</dbReference>
<proteinExistence type="predicted"/>
<feature type="compositionally biased region" description="Basic and acidic residues" evidence="1">
    <location>
        <begin position="21"/>
        <end position="34"/>
    </location>
</feature>
<name>A0A1F4V4U2_UNCKA</name>
<comment type="caution">
    <text evidence="2">The sequence shown here is derived from an EMBL/GenBank/DDBJ whole genome shotgun (WGS) entry which is preliminary data.</text>
</comment>
<sequence length="540" mass="61461">MKNMNEEGTVESIASDGNLDDMVHETEPKQETDRIRDGLAGIEFSETGKAKCRGNISNESGNKTEVAFDYYHAEQNALDFELTEENKEYLNKDLALKDIRFHVYSREIGENGSIEDRPDRKVYLLMHGWTATHAIYTEVIRQNDLTMVEEILARDPSAIIVVPDGNGFGETRFKTEFEKSEIDKYKKQVKKENMDDLEVKKNIISEKSTPEYYAMQMEFLLGIVLDLEGEYNDKKEKVKGSPRVAVLGHSMGGAAAMILTTRWGYESLASAPALFPSKDNEKYMKDHQDILRKNKAAERLYRFLGNSTYLADVVGRLREFMSSISEIAVQQVFVAIANELMGRKISGDPKKDKSMLQHLGAIHIRELTKDKFHTISTTILNLINGIDFSEWSMKEIANLKNVEIICGKFDTLVPWEELMYSLTTIAAYALDAQRDNVPGSDEASDAATKLIQRVIQPDIEENAEAEMATWLVIRAFHPEDTDLILFETVDKEQYYRKLFGEDYKLAKNLDESGHYRALLGDEKVVRKLVAMAHENKGEEK</sequence>
<evidence type="ECO:0000256" key="1">
    <source>
        <dbReference type="SAM" id="MobiDB-lite"/>
    </source>
</evidence>
<dbReference type="EMBL" id="MEUT01000017">
    <property type="protein sequence ID" value="OGC51563.1"/>
    <property type="molecule type" value="Genomic_DNA"/>
</dbReference>
<evidence type="ECO:0000313" key="2">
    <source>
        <dbReference type="EMBL" id="OGC51563.1"/>
    </source>
</evidence>
<evidence type="ECO:0000313" key="3">
    <source>
        <dbReference type="Proteomes" id="UP000177371"/>
    </source>
</evidence>
<accession>A0A1F4V4U2</accession>